<accession>A0A067MID8</accession>
<reference evidence="3" key="1">
    <citation type="journal article" date="2014" name="Proc. Natl. Acad. Sci. U.S.A.">
        <title>Extensive sampling of basidiomycete genomes demonstrates inadequacy of the white-rot/brown-rot paradigm for wood decay fungi.</title>
        <authorList>
            <person name="Riley R."/>
            <person name="Salamov A.A."/>
            <person name="Brown D.W."/>
            <person name="Nagy L.G."/>
            <person name="Floudas D."/>
            <person name="Held B.W."/>
            <person name="Levasseur A."/>
            <person name="Lombard V."/>
            <person name="Morin E."/>
            <person name="Otillar R."/>
            <person name="Lindquist E.A."/>
            <person name="Sun H."/>
            <person name="LaButti K.M."/>
            <person name="Schmutz J."/>
            <person name="Jabbour D."/>
            <person name="Luo H."/>
            <person name="Baker S.E."/>
            <person name="Pisabarro A.G."/>
            <person name="Walton J.D."/>
            <person name="Blanchette R.A."/>
            <person name="Henrissat B."/>
            <person name="Martin F."/>
            <person name="Cullen D."/>
            <person name="Hibbett D.S."/>
            <person name="Grigoriev I.V."/>
        </authorList>
    </citation>
    <scope>NUCLEOTIDE SEQUENCE [LARGE SCALE GENOMIC DNA]</scope>
    <source>
        <strain evidence="3">FD-172 SS1</strain>
    </source>
</reference>
<dbReference type="AlphaFoldDB" id="A0A067MID8"/>
<evidence type="ECO:0000313" key="2">
    <source>
        <dbReference type="EMBL" id="KDQ15548.1"/>
    </source>
</evidence>
<keyword evidence="3" id="KW-1185">Reference proteome</keyword>
<protein>
    <submittedName>
        <fullName evidence="2">Uncharacterized protein</fullName>
    </submittedName>
</protein>
<dbReference type="InParanoid" id="A0A067MID8"/>
<feature type="compositionally biased region" description="Polar residues" evidence="1">
    <location>
        <begin position="73"/>
        <end position="85"/>
    </location>
</feature>
<name>A0A067MID8_BOTB1</name>
<dbReference type="Proteomes" id="UP000027195">
    <property type="component" value="Unassembled WGS sequence"/>
</dbReference>
<proteinExistence type="predicted"/>
<feature type="region of interest" description="Disordered" evidence="1">
    <location>
        <begin position="68"/>
        <end position="87"/>
    </location>
</feature>
<gene>
    <name evidence="2" type="ORF">BOTBODRAFT_31443</name>
</gene>
<evidence type="ECO:0000256" key="1">
    <source>
        <dbReference type="SAM" id="MobiDB-lite"/>
    </source>
</evidence>
<evidence type="ECO:0000313" key="3">
    <source>
        <dbReference type="Proteomes" id="UP000027195"/>
    </source>
</evidence>
<organism evidence="2 3">
    <name type="scientific">Botryobasidium botryosum (strain FD-172 SS1)</name>
    <dbReference type="NCBI Taxonomy" id="930990"/>
    <lineage>
        <taxon>Eukaryota</taxon>
        <taxon>Fungi</taxon>
        <taxon>Dikarya</taxon>
        <taxon>Basidiomycota</taxon>
        <taxon>Agaricomycotina</taxon>
        <taxon>Agaricomycetes</taxon>
        <taxon>Cantharellales</taxon>
        <taxon>Botryobasidiaceae</taxon>
        <taxon>Botryobasidium</taxon>
    </lineage>
</organism>
<dbReference type="HOGENOM" id="CLU_1717558_0_0_1"/>
<sequence length="166" mass="18116">MFKLITQVFCQSQQDNDVSDAALRASESPSSRSSVAYSASSSSHSLYLPQDITYTGLRVVNDPSYHNLPQLHSPYSNDITHTGSRPQYRDVTFTGGDSYSDVTLVGIDAPSERASNSGKEGSSPRCRDVLFTGPTPLLYIPRVHARKSYTDIMGTGAESYRSPSLL</sequence>
<dbReference type="EMBL" id="KL198031">
    <property type="protein sequence ID" value="KDQ15548.1"/>
    <property type="molecule type" value="Genomic_DNA"/>
</dbReference>